<dbReference type="EMBL" id="JAPNKA010000001">
    <property type="protein sequence ID" value="MCY1075321.1"/>
    <property type="molecule type" value="Genomic_DNA"/>
</dbReference>
<feature type="region of interest" description="Disordered" evidence="1">
    <location>
        <begin position="21"/>
        <end position="48"/>
    </location>
</feature>
<dbReference type="SUPFAM" id="SSF51004">
    <property type="entry name" value="C-terminal (heme d1) domain of cytochrome cd1-nitrite reductase"/>
    <property type="match status" value="1"/>
</dbReference>
<evidence type="ECO:0008006" key="4">
    <source>
        <dbReference type="Google" id="ProtNLM"/>
    </source>
</evidence>
<proteinExistence type="predicted"/>
<reference evidence="2 3" key="1">
    <citation type="submission" date="2022-11" db="EMBL/GenBank/DDBJ databases">
        <title>Minimal conservation of predation-associated metabolite biosynthetic gene clusters underscores biosynthetic potential of Myxococcota including descriptions for ten novel species: Archangium lansinium sp. nov., Myxococcus landrumus sp. nov., Nannocystis bai.</title>
        <authorList>
            <person name="Ahearne A."/>
            <person name="Stevens C."/>
            <person name="Phillips K."/>
        </authorList>
    </citation>
    <scope>NUCLEOTIDE SEQUENCE [LARGE SCALE GENOMIC DNA]</scope>
    <source>
        <strain evidence="2 3">MIWBW</strain>
    </source>
</reference>
<dbReference type="PROSITE" id="PS51257">
    <property type="entry name" value="PROKAR_LIPOPROTEIN"/>
    <property type="match status" value="1"/>
</dbReference>
<dbReference type="RefSeq" id="WP_267534260.1">
    <property type="nucleotide sequence ID" value="NZ_JAPNKA010000001.1"/>
</dbReference>
<organism evidence="2 3">
    <name type="scientific">Archangium lansingense</name>
    <dbReference type="NCBI Taxonomy" id="2995310"/>
    <lineage>
        <taxon>Bacteria</taxon>
        <taxon>Pseudomonadati</taxon>
        <taxon>Myxococcota</taxon>
        <taxon>Myxococcia</taxon>
        <taxon>Myxococcales</taxon>
        <taxon>Cystobacterineae</taxon>
        <taxon>Archangiaceae</taxon>
        <taxon>Archangium</taxon>
    </lineage>
</organism>
<protein>
    <recommendedName>
        <fullName evidence="4">ELWxxDGT repeat protein</fullName>
    </recommendedName>
</protein>
<keyword evidence="3" id="KW-1185">Reference proteome</keyword>
<sequence>MRVWRSVVLLCSLTVGCGGPLPEEAIQEDERPQVSSPDEDGDAVPEAQWGRPELGTASLVKDIFPPHDVSLPPWYAPSPSSLVEFRGKLYFAANFENGRTGLWKSDGSAAGTTPVKEFPARPSSAASIVVDELTRVDTRLFFVADDEVHGGELWVSDGTSGGTRLVKDITPGEGDTLPYNLTAVGKTLLFFRYIPGTLDALERTELWRSDGTEAGTVRVKDLGPESSLSFTQAIVGSTLFFVLTDPAHGTELWKTDGTEAGTVLVRDLQPGPDSSYPFHLSAVGRFVFLITATPDGVSRLWRSDGTETGTVLIEEFPAGPDTYNPRLIGVVGGRCLYLTLTSLSDNRLSLYRLRVDEAGNVSKKRVATLPNPFAGDPDATPYITTFTVAGSKLFFGLAIGSSGPAPRDVQLWVTDGTGSGTRLVHRPLSLSDEFESQLYTLDDRILFAASGEGTGLEPWVSDGTVQGTRMLQDVSPGTGSSYPRAFTRVGSSVFFTAHDPTHGDELWMLPPRSSLASH</sequence>
<comment type="caution">
    <text evidence="2">The sequence shown here is derived from an EMBL/GenBank/DDBJ whole genome shotgun (WGS) entry which is preliminary data.</text>
</comment>
<evidence type="ECO:0000256" key="1">
    <source>
        <dbReference type="SAM" id="MobiDB-lite"/>
    </source>
</evidence>
<name>A0ABT4A1V3_9BACT</name>
<dbReference type="InterPro" id="IPR011048">
    <property type="entry name" value="Haem_d1_sf"/>
</dbReference>
<evidence type="ECO:0000313" key="2">
    <source>
        <dbReference type="EMBL" id="MCY1075321.1"/>
    </source>
</evidence>
<dbReference type="Proteomes" id="UP001207654">
    <property type="component" value="Unassembled WGS sequence"/>
</dbReference>
<accession>A0ABT4A1V3</accession>
<gene>
    <name evidence="2" type="ORF">OV287_12525</name>
</gene>
<dbReference type="InterPro" id="IPR030916">
    <property type="entry name" value="ELWxxDGT_rpt"/>
</dbReference>
<dbReference type="NCBIfam" id="TIGR04534">
    <property type="entry name" value="ELWxxDGT_rpt"/>
    <property type="match status" value="2"/>
</dbReference>
<evidence type="ECO:0000313" key="3">
    <source>
        <dbReference type="Proteomes" id="UP001207654"/>
    </source>
</evidence>